<dbReference type="EMBL" id="CP077077">
    <property type="protein sequence ID" value="QXH54665.1"/>
    <property type="molecule type" value="Genomic_DNA"/>
</dbReference>
<reference evidence="1 2" key="1">
    <citation type="journal article" date="2021" name="Microorganisms">
        <title>The Ever-Expanding Pseudomonas Genus: Description of 43 New Species and Partition of the Pseudomonas putida Group.</title>
        <authorList>
            <person name="Girard L."/>
            <person name="Lood C."/>
            <person name="Hofte M."/>
            <person name="Vandamme P."/>
            <person name="Rokni-Zadeh H."/>
            <person name="van Noort V."/>
            <person name="Lavigne R."/>
            <person name="De Mot R."/>
        </authorList>
    </citation>
    <scope>NUCLEOTIDE SEQUENCE [LARGE SCALE GENOMIC DNA]</scope>
    <source>
        <strain evidence="1 2">COW77</strain>
    </source>
</reference>
<protein>
    <submittedName>
        <fullName evidence="1">Uncharacterized protein</fullName>
    </submittedName>
</protein>
<gene>
    <name evidence="1" type="ORF">KSS90_14965</name>
</gene>
<dbReference type="Proteomes" id="UP000824010">
    <property type="component" value="Chromosome"/>
</dbReference>
<evidence type="ECO:0000313" key="2">
    <source>
        <dbReference type="Proteomes" id="UP000824010"/>
    </source>
</evidence>
<name>A0ABX8NE70_9PSED</name>
<keyword evidence="2" id="KW-1185">Reference proteome</keyword>
<dbReference type="RefSeq" id="WP_217866187.1">
    <property type="nucleotide sequence ID" value="NZ_CP077077.1"/>
</dbReference>
<accession>A0ABX8NE70</accession>
<sequence length="114" mass="13545">MSRATVDHQWTRIYDLHSEYIGRIAVREKVDEVGRVLDKLERVEQTEAIKKLYAELHRIQTALIRCQQFIYKELELTHDDLHINYRFATDSMNRIQSEVVEFIEGWEAALRSPA</sequence>
<proteinExistence type="predicted"/>
<organism evidence="1 2">
    <name type="scientific">Pseudomonas maumuensis</name>
    <dbReference type="NCBI Taxonomy" id="2842354"/>
    <lineage>
        <taxon>Bacteria</taxon>
        <taxon>Pseudomonadati</taxon>
        <taxon>Pseudomonadota</taxon>
        <taxon>Gammaproteobacteria</taxon>
        <taxon>Pseudomonadales</taxon>
        <taxon>Pseudomonadaceae</taxon>
        <taxon>Pseudomonas</taxon>
    </lineage>
</organism>
<evidence type="ECO:0000313" key="1">
    <source>
        <dbReference type="EMBL" id="QXH54665.1"/>
    </source>
</evidence>